<keyword evidence="4 7" id="KW-0863">Zinc-finger</keyword>
<sequence length="471" mass="54859">MDYPLTFKCVECTLDYPTLEQLESHIWRRHLDGFPFYCALCSWPALNENALTEHFYDKHPKKQVEFKRKIDLETKLRTYISQSICLQLYCHDSADELLYEDDPDQDGMGGMQALQPTAQQQFHMEDPSEHNVGRRGNRQDNELEVNKRWNEQANLKRINNGSEIIYMDAMGREQHHQDEMQGSIEAITEVEVEEMDMGVGDEGVDDMGIMESVMDGQHDDGDHHQQGYLYDQEELEYAEGDEVIDELEEEEYVDEQGNFFYNFHKQMGGQSDEHMRMMKNRHLDYIVGKVAEGQSDMGKKTITAEECNICGKVLKYPSRIAAHHRMHAEERIFRCEHCNKTFTQKSSLNVHLRKHTGEKPYSCQWECGKTFTSSSACRMHEKSHSGERKHSCSVCGQLFSKRSHVVRHEKNKHANVLLGERILSELVPTLQNKAAVDEVVESVHNEKMRDKMYTRQERSIMKREQEVSLHG</sequence>
<name>A0AAV5U1E1_9BILA</name>
<feature type="domain" description="C2H2-type" evidence="9">
    <location>
        <begin position="390"/>
        <end position="415"/>
    </location>
</feature>
<dbReference type="PROSITE" id="PS50157">
    <property type="entry name" value="ZINC_FINGER_C2H2_2"/>
    <property type="match status" value="4"/>
</dbReference>
<gene>
    <name evidence="10" type="ORF">PENTCL1PPCAC_22510</name>
</gene>
<feature type="domain" description="C2H2-type" evidence="9">
    <location>
        <begin position="361"/>
        <end position="389"/>
    </location>
</feature>
<dbReference type="GO" id="GO:0008270">
    <property type="term" value="F:zinc ion binding"/>
    <property type="evidence" value="ECO:0007669"/>
    <property type="project" value="UniProtKB-KW"/>
</dbReference>
<dbReference type="FunFam" id="3.30.160.60:FF:000065">
    <property type="entry name" value="B-cell CLL/lymphoma 6, member B"/>
    <property type="match status" value="1"/>
</dbReference>
<evidence type="ECO:0000313" key="10">
    <source>
        <dbReference type="EMBL" id="GMT00336.1"/>
    </source>
</evidence>
<comment type="subcellular location">
    <subcellularLocation>
        <location evidence="1">Nucleus</location>
    </subcellularLocation>
</comment>
<comment type="caution">
    <text evidence="10">The sequence shown here is derived from an EMBL/GenBank/DDBJ whole genome shotgun (WGS) entry which is preliminary data.</text>
</comment>
<keyword evidence="11" id="KW-1185">Reference proteome</keyword>
<evidence type="ECO:0000256" key="4">
    <source>
        <dbReference type="ARBA" id="ARBA00022771"/>
    </source>
</evidence>
<reference evidence="10" key="1">
    <citation type="submission" date="2023-10" db="EMBL/GenBank/DDBJ databases">
        <title>Genome assembly of Pristionchus species.</title>
        <authorList>
            <person name="Yoshida K."/>
            <person name="Sommer R.J."/>
        </authorList>
    </citation>
    <scope>NUCLEOTIDE SEQUENCE</scope>
    <source>
        <strain evidence="10">RS0144</strain>
    </source>
</reference>
<evidence type="ECO:0000256" key="6">
    <source>
        <dbReference type="ARBA" id="ARBA00023242"/>
    </source>
</evidence>
<dbReference type="InterPro" id="IPR013087">
    <property type="entry name" value="Znf_C2H2_type"/>
</dbReference>
<dbReference type="AlphaFoldDB" id="A0AAV5U1E1"/>
<evidence type="ECO:0000256" key="5">
    <source>
        <dbReference type="ARBA" id="ARBA00022833"/>
    </source>
</evidence>
<dbReference type="Pfam" id="PF00096">
    <property type="entry name" value="zf-C2H2"/>
    <property type="match status" value="1"/>
</dbReference>
<feature type="domain" description="C2H2-type" evidence="9">
    <location>
        <begin position="305"/>
        <end position="332"/>
    </location>
</feature>
<evidence type="ECO:0000256" key="1">
    <source>
        <dbReference type="ARBA" id="ARBA00004123"/>
    </source>
</evidence>
<evidence type="ECO:0000256" key="8">
    <source>
        <dbReference type="SAM" id="MobiDB-lite"/>
    </source>
</evidence>
<evidence type="ECO:0000313" key="11">
    <source>
        <dbReference type="Proteomes" id="UP001432027"/>
    </source>
</evidence>
<protein>
    <recommendedName>
        <fullName evidence="9">C2H2-type domain-containing protein</fullName>
    </recommendedName>
</protein>
<evidence type="ECO:0000256" key="2">
    <source>
        <dbReference type="ARBA" id="ARBA00022723"/>
    </source>
</evidence>
<dbReference type="PANTHER" id="PTHR24394:SF29">
    <property type="entry name" value="MYONEURIN"/>
    <property type="match status" value="1"/>
</dbReference>
<dbReference type="InterPro" id="IPR036236">
    <property type="entry name" value="Znf_C2H2_sf"/>
</dbReference>
<dbReference type="PANTHER" id="PTHR24394">
    <property type="entry name" value="ZINC FINGER PROTEIN"/>
    <property type="match status" value="1"/>
</dbReference>
<proteinExistence type="predicted"/>
<evidence type="ECO:0000259" key="9">
    <source>
        <dbReference type="PROSITE" id="PS50157"/>
    </source>
</evidence>
<dbReference type="SUPFAM" id="SSF57667">
    <property type="entry name" value="beta-beta-alpha zinc fingers"/>
    <property type="match status" value="2"/>
</dbReference>
<dbReference type="Proteomes" id="UP001432027">
    <property type="component" value="Unassembled WGS sequence"/>
</dbReference>
<dbReference type="GO" id="GO:0005634">
    <property type="term" value="C:nucleus"/>
    <property type="evidence" value="ECO:0007669"/>
    <property type="project" value="UniProtKB-SubCell"/>
</dbReference>
<dbReference type="Gene3D" id="3.30.160.60">
    <property type="entry name" value="Classic Zinc Finger"/>
    <property type="match status" value="4"/>
</dbReference>
<keyword evidence="2" id="KW-0479">Metal-binding</keyword>
<keyword evidence="6" id="KW-0539">Nucleus</keyword>
<feature type="domain" description="C2H2-type" evidence="9">
    <location>
        <begin position="333"/>
        <end position="360"/>
    </location>
</feature>
<evidence type="ECO:0000256" key="3">
    <source>
        <dbReference type="ARBA" id="ARBA00022737"/>
    </source>
</evidence>
<feature type="region of interest" description="Disordered" evidence="8">
    <location>
        <begin position="121"/>
        <end position="141"/>
    </location>
</feature>
<dbReference type="EMBL" id="BTSX01000005">
    <property type="protein sequence ID" value="GMT00336.1"/>
    <property type="molecule type" value="Genomic_DNA"/>
</dbReference>
<keyword evidence="5" id="KW-0862">Zinc</keyword>
<keyword evidence="3" id="KW-0677">Repeat</keyword>
<organism evidence="10 11">
    <name type="scientific">Pristionchus entomophagus</name>
    <dbReference type="NCBI Taxonomy" id="358040"/>
    <lineage>
        <taxon>Eukaryota</taxon>
        <taxon>Metazoa</taxon>
        <taxon>Ecdysozoa</taxon>
        <taxon>Nematoda</taxon>
        <taxon>Chromadorea</taxon>
        <taxon>Rhabditida</taxon>
        <taxon>Rhabditina</taxon>
        <taxon>Diplogasteromorpha</taxon>
        <taxon>Diplogasteroidea</taxon>
        <taxon>Neodiplogasteridae</taxon>
        <taxon>Pristionchus</taxon>
    </lineage>
</organism>
<evidence type="ECO:0000256" key="7">
    <source>
        <dbReference type="PROSITE-ProRule" id="PRU00042"/>
    </source>
</evidence>
<accession>A0AAV5U1E1</accession>
<dbReference type="PROSITE" id="PS00028">
    <property type="entry name" value="ZINC_FINGER_C2H2_1"/>
    <property type="match status" value="5"/>
</dbReference>
<feature type="compositionally biased region" description="Basic and acidic residues" evidence="8">
    <location>
        <begin position="123"/>
        <end position="141"/>
    </location>
</feature>
<dbReference type="SMART" id="SM00355">
    <property type="entry name" value="ZnF_C2H2"/>
    <property type="match status" value="6"/>
</dbReference>
<dbReference type="FunFam" id="3.30.160.60:FF:002343">
    <property type="entry name" value="Zinc finger protein 33A"/>
    <property type="match status" value="1"/>
</dbReference>
<dbReference type="GO" id="GO:0000981">
    <property type="term" value="F:DNA-binding transcription factor activity, RNA polymerase II-specific"/>
    <property type="evidence" value="ECO:0007669"/>
    <property type="project" value="TreeGrafter"/>
</dbReference>